<evidence type="ECO:0000256" key="1">
    <source>
        <dbReference type="SAM" id="Phobius"/>
    </source>
</evidence>
<dbReference type="WBParaSite" id="TCONS_00005062.p1">
    <property type="protein sequence ID" value="TCONS_00005062.p1"/>
    <property type="gene ID" value="XLOC_003392"/>
</dbReference>
<accession>A0A0K0EL23</accession>
<evidence type="ECO:0000313" key="3">
    <source>
        <dbReference type="WBParaSite" id="SSTP_0001016700.1"/>
    </source>
</evidence>
<dbReference type="AlphaFoldDB" id="A0A0K0EL23"/>
<keyword evidence="1" id="KW-0812">Transmembrane</keyword>
<feature type="transmembrane region" description="Helical" evidence="1">
    <location>
        <begin position="232"/>
        <end position="252"/>
    </location>
</feature>
<feature type="transmembrane region" description="Helical" evidence="1">
    <location>
        <begin position="147"/>
        <end position="169"/>
    </location>
</feature>
<feature type="transmembrane region" description="Helical" evidence="1">
    <location>
        <begin position="190"/>
        <end position="212"/>
    </location>
</feature>
<dbReference type="WBParaSite" id="SSTP_0001016700.1">
    <property type="protein sequence ID" value="SSTP_0001016700.1"/>
    <property type="gene ID" value="SSTP_0001016700"/>
</dbReference>
<organism evidence="3">
    <name type="scientific">Strongyloides stercoralis</name>
    <name type="common">Threadworm</name>
    <dbReference type="NCBI Taxonomy" id="6248"/>
    <lineage>
        <taxon>Eukaryota</taxon>
        <taxon>Metazoa</taxon>
        <taxon>Ecdysozoa</taxon>
        <taxon>Nematoda</taxon>
        <taxon>Chromadorea</taxon>
        <taxon>Rhabditida</taxon>
        <taxon>Tylenchina</taxon>
        <taxon>Panagrolaimomorpha</taxon>
        <taxon>Strongyloidoidea</taxon>
        <taxon>Strongyloididae</taxon>
        <taxon>Strongyloides</taxon>
    </lineage>
</organism>
<keyword evidence="2" id="KW-1185">Reference proteome</keyword>
<evidence type="ECO:0000313" key="2">
    <source>
        <dbReference type="Proteomes" id="UP000035681"/>
    </source>
</evidence>
<feature type="transmembrane region" description="Helical" evidence="1">
    <location>
        <begin position="38"/>
        <end position="58"/>
    </location>
</feature>
<protein>
    <submittedName>
        <fullName evidence="4">G-protein coupled receptors family 1 profile domain-containing protein</fullName>
    </submittedName>
    <submittedName>
        <fullName evidence="3">Serpentine receptor class gamma</fullName>
    </submittedName>
</protein>
<evidence type="ECO:0000313" key="4">
    <source>
        <dbReference type="WBParaSite" id="TCONS_00005062.p1"/>
    </source>
</evidence>
<keyword evidence="1" id="KW-0472">Membrane</keyword>
<proteinExistence type="predicted"/>
<reference evidence="3" key="1">
    <citation type="submission" date="2015-08" db="UniProtKB">
        <authorList>
            <consortium name="WormBaseParasite"/>
        </authorList>
    </citation>
    <scope>IDENTIFICATION</scope>
</reference>
<dbReference type="Proteomes" id="UP000035681">
    <property type="component" value="Unplaced"/>
</dbReference>
<sequence length="292" mass="34040">MNVSIVEAILSIASIFSCFHIFWIECRKNKLDINYRITWANLGISYFFISMGTLIISFNEVITNDHVTSTGYTIGYILKTFGSRVNRFAFLIIAIERIISTLFFRHYSSNTFKHIGWLFSLLSTVLGLLWFLSTEFKIMPSGIKNDMHLIILVPTIFIFFLVFILNYKFRKHFLDAKLKEKYQITQNKEMSLKILPLISVALCLQLLGNVTTRAIAAALYDNVYSKFEVETIYYSLSNLQLPILSIITLLIFDQYIIKLCPCIYKKNNIKPKSITKEHEKEIYFSSYKKAWN</sequence>
<name>A0A0K0EL23_STRER</name>
<keyword evidence="1" id="KW-1133">Transmembrane helix</keyword>
<feature type="transmembrane region" description="Helical" evidence="1">
    <location>
        <begin position="6"/>
        <end position="26"/>
    </location>
</feature>
<feature type="transmembrane region" description="Helical" evidence="1">
    <location>
        <begin position="114"/>
        <end position="132"/>
    </location>
</feature>